<name>A0A369QGC5_9BACT</name>
<evidence type="ECO:0000313" key="2">
    <source>
        <dbReference type="EMBL" id="RDC62595.1"/>
    </source>
</evidence>
<accession>A0A369QGC5</accession>
<reference evidence="2 3" key="1">
    <citation type="submission" date="2018-04" db="EMBL/GenBank/DDBJ databases">
        <title>Adhaeribacter sp. HMF7616 genome sequencing and assembly.</title>
        <authorList>
            <person name="Kang H."/>
            <person name="Kang J."/>
            <person name="Cha I."/>
            <person name="Kim H."/>
            <person name="Joh K."/>
        </authorList>
    </citation>
    <scope>NUCLEOTIDE SEQUENCE [LARGE SCALE GENOMIC DNA]</scope>
    <source>
        <strain evidence="2 3">HMF7616</strain>
    </source>
</reference>
<feature type="compositionally biased region" description="Basic and acidic residues" evidence="1">
    <location>
        <begin position="1"/>
        <end position="21"/>
    </location>
</feature>
<feature type="region of interest" description="Disordered" evidence="1">
    <location>
        <begin position="1"/>
        <end position="23"/>
    </location>
</feature>
<keyword evidence="3" id="KW-1185">Reference proteome</keyword>
<dbReference type="EMBL" id="QASA01000001">
    <property type="protein sequence ID" value="RDC62595.1"/>
    <property type="molecule type" value="Genomic_DNA"/>
</dbReference>
<gene>
    <name evidence="2" type="ORF">AHMF7616_01189</name>
</gene>
<sequence length="41" mass="4780">MCMNEILKKDQDLGRDSRDNSRNNLMQNRNISAASTIWVQI</sequence>
<protein>
    <submittedName>
        <fullName evidence="2">Uncharacterized protein</fullName>
    </submittedName>
</protein>
<proteinExistence type="predicted"/>
<dbReference type="Proteomes" id="UP000253919">
    <property type="component" value="Unassembled WGS sequence"/>
</dbReference>
<evidence type="ECO:0000313" key="3">
    <source>
        <dbReference type="Proteomes" id="UP000253919"/>
    </source>
</evidence>
<organism evidence="2 3">
    <name type="scientific">Adhaeribacter pallidiroseus</name>
    <dbReference type="NCBI Taxonomy" id="2072847"/>
    <lineage>
        <taxon>Bacteria</taxon>
        <taxon>Pseudomonadati</taxon>
        <taxon>Bacteroidota</taxon>
        <taxon>Cytophagia</taxon>
        <taxon>Cytophagales</taxon>
        <taxon>Hymenobacteraceae</taxon>
        <taxon>Adhaeribacter</taxon>
    </lineage>
</organism>
<comment type="caution">
    <text evidence="2">The sequence shown here is derived from an EMBL/GenBank/DDBJ whole genome shotgun (WGS) entry which is preliminary data.</text>
</comment>
<evidence type="ECO:0000256" key="1">
    <source>
        <dbReference type="SAM" id="MobiDB-lite"/>
    </source>
</evidence>
<dbReference type="AlphaFoldDB" id="A0A369QGC5"/>